<dbReference type="CDD" id="cd07814">
    <property type="entry name" value="SRPBCC_CalC_Aha1-like"/>
    <property type="match status" value="1"/>
</dbReference>
<accession>Q021P7</accession>
<evidence type="ECO:0000256" key="1">
    <source>
        <dbReference type="ARBA" id="ARBA00006817"/>
    </source>
</evidence>
<comment type="similarity">
    <text evidence="1">Belongs to the AHA1 family.</text>
</comment>
<dbReference type="AlphaFoldDB" id="Q021P7"/>
<proteinExistence type="inferred from homology"/>
<reference evidence="3" key="1">
    <citation type="submission" date="2006-10" db="EMBL/GenBank/DDBJ databases">
        <title>Complete sequence of Solibacter usitatus Ellin6076.</title>
        <authorList>
            <consortium name="US DOE Joint Genome Institute"/>
            <person name="Copeland A."/>
            <person name="Lucas S."/>
            <person name="Lapidus A."/>
            <person name="Barry K."/>
            <person name="Detter J.C."/>
            <person name="Glavina del Rio T."/>
            <person name="Hammon N."/>
            <person name="Israni S."/>
            <person name="Dalin E."/>
            <person name="Tice H."/>
            <person name="Pitluck S."/>
            <person name="Thompson L.S."/>
            <person name="Brettin T."/>
            <person name="Bruce D."/>
            <person name="Han C."/>
            <person name="Tapia R."/>
            <person name="Gilna P."/>
            <person name="Schmutz J."/>
            <person name="Larimer F."/>
            <person name="Land M."/>
            <person name="Hauser L."/>
            <person name="Kyrpides N."/>
            <person name="Mikhailova N."/>
            <person name="Janssen P.H."/>
            <person name="Kuske C.R."/>
            <person name="Richardson P."/>
        </authorList>
    </citation>
    <scope>NUCLEOTIDE SEQUENCE</scope>
    <source>
        <strain evidence="3">Ellin6076</strain>
    </source>
</reference>
<evidence type="ECO:0000259" key="2">
    <source>
        <dbReference type="Pfam" id="PF08327"/>
    </source>
</evidence>
<protein>
    <recommendedName>
        <fullName evidence="2">Activator of Hsp90 ATPase homologue 1/2-like C-terminal domain-containing protein</fullName>
    </recommendedName>
</protein>
<dbReference type="InParanoid" id="Q021P7"/>
<dbReference type="InterPro" id="IPR023393">
    <property type="entry name" value="START-like_dom_sf"/>
</dbReference>
<dbReference type="KEGG" id="sus:Acid_3367"/>
<dbReference type="HOGENOM" id="CLU_1804899_0_0_0"/>
<dbReference type="InterPro" id="IPR013538">
    <property type="entry name" value="ASHA1/2-like_C"/>
</dbReference>
<dbReference type="eggNOG" id="COG3832">
    <property type="taxonomic scope" value="Bacteria"/>
</dbReference>
<organism evidence="3">
    <name type="scientific">Solibacter usitatus (strain Ellin6076)</name>
    <dbReference type="NCBI Taxonomy" id="234267"/>
    <lineage>
        <taxon>Bacteria</taxon>
        <taxon>Pseudomonadati</taxon>
        <taxon>Acidobacteriota</taxon>
        <taxon>Terriglobia</taxon>
        <taxon>Bryobacterales</taxon>
        <taxon>Solibacteraceae</taxon>
        <taxon>Candidatus Solibacter</taxon>
    </lineage>
</organism>
<evidence type="ECO:0000313" key="3">
    <source>
        <dbReference type="EMBL" id="ABJ84340.1"/>
    </source>
</evidence>
<name>Q021P7_SOLUE</name>
<gene>
    <name evidence="3" type="ordered locus">Acid_3367</name>
</gene>
<dbReference type="STRING" id="234267.Acid_3367"/>
<dbReference type="EMBL" id="CP000473">
    <property type="protein sequence ID" value="ABJ84340.1"/>
    <property type="molecule type" value="Genomic_DNA"/>
</dbReference>
<sequence length="150" mass="16728">MTLNDLTLDITQSIDVKADIGDVFRSALHRLGEGSTNAQGESMQMLLEQWPGGRWFRDRGNGVGHLWGHVQVIKPPVLLELSGPMFMSYPALNHLELKFEQRPGGTHLDLRHRAIGFIDPAHREGVTTGWRNILEGIAKDCSPHADAQRT</sequence>
<dbReference type="Gene3D" id="3.30.530.20">
    <property type="match status" value="1"/>
</dbReference>
<dbReference type="SUPFAM" id="SSF55961">
    <property type="entry name" value="Bet v1-like"/>
    <property type="match status" value="1"/>
</dbReference>
<feature type="domain" description="Activator of Hsp90 ATPase homologue 1/2-like C-terminal" evidence="2">
    <location>
        <begin position="49"/>
        <end position="138"/>
    </location>
</feature>
<dbReference type="OrthoDB" id="117240at2"/>
<dbReference type="Pfam" id="PF08327">
    <property type="entry name" value="AHSA1"/>
    <property type="match status" value="1"/>
</dbReference>